<dbReference type="PRINTS" id="PR00359">
    <property type="entry name" value="BP450"/>
</dbReference>
<dbReference type="PANTHER" id="PTHR46696:SF1">
    <property type="entry name" value="CYTOCHROME P450 YJIB-RELATED"/>
    <property type="match status" value="1"/>
</dbReference>
<comment type="function">
    <text evidence="8">Involved in the coupling of aromatic side chains of the heptapeptide of vancomycin.</text>
</comment>
<dbReference type="CDD" id="cd11030">
    <property type="entry name" value="CYP105-like"/>
    <property type="match status" value="1"/>
</dbReference>
<dbReference type="InterPro" id="IPR017972">
    <property type="entry name" value="Cyt_P450_CS"/>
</dbReference>
<dbReference type="PANTHER" id="PTHR46696">
    <property type="entry name" value="P450, PUTATIVE (EUROFUNG)-RELATED"/>
    <property type="match status" value="1"/>
</dbReference>
<dbReference type="InterPro" id="IPR001128">
    <property type="entry name" value="Cyt_P450"/>
</dbReference>
<dbReference type="PRINTS" id="PR00385">
    <property type="entry name" value="P450"/>
</dbReference>
<evidence type="ECO:0000256" key="8">
    <source>
        <dbReference type="ARBA" id="ARBA00055433"/>
    </source>
</evidence>
<comment type="similarity">
    <text evidence="2 9">Belongs to the cytochrome P450 family.</text>
</comment>
<dbReference type="GO" id="GO:0020037">
    <property type="term" value="F:heme binding"/>
    <property type="evidence" value="ECO:0007669"/>
    <property type="project" value="InterPro"/>
</dbReference>
<dbReference type="EMBL" id="CP127295">
    <property type="protein sequence ID" value="WIY01096.1"/>
    <property type="molecule type" value="Genomic_DNA"/>
</dbReference>
<organism evidence="11 12">
    <name type="scientific">Amycolatopsis mongoliensis</name>
    <dbReference type="NCBI Taxonomy" id="715475"/>
    <lineage>
        <taxon>Bacteria</taxon>
        <taxon>Bacillati</taxon>
        <taxon>Actinomycetota</taxon>
        <taxon>Actinomycetes</taxon>
        <taxon>Pseudonocardiales</taxon>
        <taxon>Pseudonocardiaceae</taxon>
        <taxon>Amycolatopsis</taxon>
    </lineage>
</organism>
<sequence length="412" mass="45264">MSTTTTTTTQAADNADLPGFPGTRSARCPFDPPAEYADWRDAEGLQRVLWHGNPVWLVSRFADIRAALSDPRISADPRSPGFPVSPMNAAGENTSSAFPRMDDPEHARLRRMLTGDFTVRRVNQLRPHIQELVNGFLDEMISKGQPADLVTEYALPIPSMVISLLLGVPYADHEFFQQHSAVLIGRNSTAEEKSAASMALSRYLFDLVASKEREPADDIISRQVHERVLTGEISRQTAVVNAMGLLIAGHETTANMIALGTLTLLENPGQLGRIRDTDNPALVANAVEELLRYLTIPQDVVARVATEDITIGGQLIRAGEGLMMNLTAGNRDERFFDQPGTFDIDASTRGHLAFGYGTHQCLGQSLARAELQIALPALLRRLPGLRLAIPMEQVNFRHDMTVYGVHELPVAW</sequence>
<dbReference type="KEGG" id="amog:QRX60_44875"/>
<evidence type="ECO:0000256" key="10">
    <source>
        <dbReference type="SAM" id="MobiDB-lite"/>
    </source>
</evidence>
<feature type="region of interest" description="Disordered" evidence="10">
    <location>
        <begin position="1"/>
        <end position="28"/>
    </location>
</feature>
<dbReference type="FunFam" id="1.10.630.10:FF:000018">
    <property type="entry name" value="Cytochrome P450 monooxygenase"/>
    <property type="match status" value="1"/>
</dbReference>
<dbReference type="RefSeq" id="WP_285997556.1">
    <property type="nucleotide sequence ID" value="NZ_CP127295.1"/>
</dbReference>
<evidence type="ECO:0000256" key="5">
    <source>
        <dbReference type="ARBA" id="ARBA00023002"/>
    </source>
</evidence>
<evidence type="ECO:0000256" key="4">
    <source>
        <dbReference type="ARBA" id="ARBA00022723"/>
    </source>
</evidence>
<gene>
    <name evidence="11" type="ORF">QRX60_44875</name>
</gene>
<evidence type="ECO:0000313" key="12">
    <source>
        <dbReference type="Proteomes" id="UP001239397"/>
    </source>
</evidence>
<evidence type="ECO:0000256" key="9">
    <source>
        <dbReference type="RuleBase" id="RU000461"/>
    </source>
</evidence>
<dbReference type="SUPFAM" id="SSF48264">
    <property type="entry name" value="Cytochrome P450"/>
    <property type="match status" value="1"/>
</dbReference>
<dbReference type="Pfam" id="PF00067">
    <property type="entry name" value="p450"/>
    <property type="match status" value="1"/>
</dbReference>
<keyword evidence="6 9" id="KW-0408">Iron</keyword>
<protein>
    <submittedName>
        <fullName evidence="11">Cytochrome P450</fullName>
    </submittedName>
</protein>
<dbReference type="Gene3D" id="1.10.630.10">
    <property type="entry name" value="Cytochrome P450"/>
    <property type="match status" value="1"/>
</dbReference>
<evidence type="ECO:0000256" key="1">
    <source>
        <dbReference type="ARBA" id="ARBA00004660"/>
    </source>
</evidence>
<dbReference type="AlphaFoldDB" id="A0A9Y2NCW5"/>
<dbReference type="PROSITE" id="PS00086">
    <property type="entry name" value="CYTOCHROME_P450"/>
    <property type="match status" value="1"/>
</dbReference>
<name>A0A9Y2NCW5_9PSEU</name>
<evidence type="ECO:0000256" key="2">
    <source>
        <dbReference type="ARBA" id="ARBA00010617"/>
    </source>
</evidence>
<accession>A0A9Y2NCW5</accession>
<proteinExistence type="inferred from homology"/>
<evidence type="ECO:0000256" key="6">
    <source>
        <dbReference type="ARBA" id="ARBA00023004"/>
    </source>
</evidence>
<comment type="pathway">
    <text evidence="1">Antibiotic biosynthesis; vancomycin biosynthesis.</text>
</comment>
<keyword evidence="7 9" id="KW-0503">Monooxygenase</keyword>
<evidence type="ECO:0000256" key="7">
    <source>
        <dbReference type="ARBA" id="ARBA00023033"/>
    </source>
</evidence>
<reference evidence="11 12" key="1">
    <citation type="submission" date="2023-06" db="EMBL/GenBank/DDBJ databases">
        <authorList>
            <person name="Oyuntsetseg B."/>
            <person name="Kim S.B."/>
        </authorList>
    </citation>
    <scope>NUCLEOTIDE SEQUENCE [LARGE SCALE GENOMIC DNA]</scope>
    <source>
        <strain evidence="11 12">4-36</strain>
    </source>
</reference>
<dbReference type="InterPro" id="IPR002397">
    <property type="entry name" value="Cyt_P450_B"/>
</dbReference>
<dbReference type="GO" id="GO:0016705">
    <property type="term" value="F:oxidoreductase activity, acting on paired donors, with incorporation or reduction of molecular oxygen"/>
    <property type="evidence" value="ECO:0007669"/>
    <property type="project" value="InterPro"/>
</dbReference>
<keyword evidence="5 9" id="KW-0560">Oxidoreductase</keyword>
<dbReference type="GO" id="GO:0005506">
    <property type="term" value="F:iron ion binding"/>
    <property type="evidence" value="ECO:0007669"/>
    <property type="project" value="InterPro"/>
</dbReference>
<evidence type="ECO:0000313" key="11">
    <source>
        <dbReference type="EMBL" id="WIY01096.1"/>
    </source>
</evidence>
<evidence type="ECO:0000256" key="3">
    <source>
        <dbReference type="ARBA" id="ARBA00022617"/>
    </source>
</evidence>
<keyword evidence="12" id="KW-1185">Reference proteome</keyword>
<keyword evidence="3 9" id="KW-0349">Heme</keyword>
<feature type="region of interest" description="Disordered" evidence="10">
    <location>
        <begin position="77"/>
        <end position="101"/>
    </location>
</feature>
<dbReference type="InterPro" id="IPR036396">
    <property type="entry name" value="Cyt_P450_sf"/>
</dbReference>
<dbReference type="Proteomes" id="UP001239397">
    <property type="component" value="Chromosome"/>
</dbReference>
<dbReference type="GO" id="GO:0004497">
    <property type="term" value="F:monooxygenase activity"/>
    <property type="evidence" value="ECO:0007669"/>
    <property type="project" value="UniProtKB-KW"/>
</dbReference>
<keyword evidence="4 9" id="KW-0479">Metal-binding</keyword>